<keyword evidence="8 16" id="KW-0812">Transmembrane</keyword>
<proteinExistence type="inferred from homology"/>
<evidence type="ECO:0000256" key="13">
    <source>
        <dbReference type="ARBA" id="ARBA00023136"/>
    </source>
</evidence>
<evidence type="ECO:0000256" key="2">
    <source>
        <dbReference type="ARBA" id="ARBA00004429"/>
    </source>
</evidence>
<evidence type="ECO:0000259" key="17">
    <source>
        <dbReference type="Pfam" id="PF02233"/>
    </source>
</evidence>
<dbReference type="PANTHER" id="PTHR44758">
    <property type="entry name" value="NAD(P) TRANSHYDROGENASE SUBUNIT BETA"/>
    <property type="match status" value="1"/>
</dbReference>
<evidence type="ECO:0000256" key="6">
    <source>
        <dbReference type="ARBA" id="ARBA00022475"/>
    </source>
</evidence>
<sequence>MSTVDTVVRLAYLAAAVLFVAGLHLMNSPATARRGNRVSIAGMAVAMAATLLLVVDSGGGTALGWTIMIAGTAVGTGAGWAAARAVPMTAMPQLVSVFNAVGGGAAALVAVPELAPPAAGASVRVPAVLDLVIGAVTFAGSLVAAGKLQGLVPGRPVLVRGARVLGGGLAVAAAVCAGLLLAGSGGGVALAILAVAVLAAGVLLVLPIGGADAPVVISLLNACTGTAVAMAGFVVDSNVLIVAGALVGASGAILTGLMAAAMNRSLGAILLGGFGTGDEPATGAGANAAVRAIQADDAAIQLAYARKVIVVPGYGLAAAQAQHAMRELAELLASRGTEVGYAIHPVAGRMPGHMNVLLAEANVPYTQMLELEQANAELPQADVALVVGANDVTNPAARRPGTAISGMPILDVDRASTVIVIKRSMGHGYAGIDNELYTDPKTAMLFADARAGLTALTAAVKTLVG</sequence>
<name>A0ABQ5QZ90_9ACTN</name>
<evidence type="ECO:0000256" key="15">
    <source>
        <dbReference type="PIRNR" id="PIRNR000204"/>
    </source>
</evidence>
<evidence type="ECO:0000256" key="11">
    <source>
        <dbReference type="ARBA" id="ARBA00022989"/>
    </source>
</evidence>
<dbReference type="InterPro" id="IPR034300">
    <property type="entry name" value="PNTB-like"/>
</dbReference>
<evidence type="ECO:0000313" key="18">
    <source>
        <dbReference type="EMBL" id="GLH99744.1"/>
    </source>
</evidence>
<feature type="transmembrane region" description="Helical" evidence="16">
    <location>
        <begin position="38"/>
        <end position="55"/>
    </location>
</feature>
<dbReference type="Pfam" id="PF02233">
    <property type="entry name" value="PNTB"/>
    <property type="match status" value="1"/>
</dbReference>
<dbReference type="RefSeq" id="WP_281899616.1">
    <property type="nucleotide sequence ID" value="NZ_BSDI01000027.1"/>
</dbReference>
<comment type="subcellular location">
    <subcellularLocation>
        <location evidence="2">Cell inner membrane</location>
        <topology evidence="2">Multi-pass membrane protein</topology>
    </subcellularLocation>
</comment>
<evidence type="ECO:0000256" key="4">
    <source>
        <dbReference type="ARBA" id="ARBA00012943"/>
    </source>
</evidence>
<evidence type="ECO:0000256" key="14">
    <source>
        <dbReference type="ARBA" id="ARBA00048202"/>
    </source>
</evidence>
<accession>A0ABQ5QZ90</accession>
<dbReference type="EC" id="7.1.1.1" evidence="4 15"/>
<feature type="transmembrane region" description="Helical" evidence="16">
    <location>
        <begin position="61"/>
        <end position="82"/>
    </location>
</feature>
<evidence type="ECO:0000256" key="16">
    <source>
        <dbReference type="SAM" id="Phobius"/>
    </source>
</evidence>
<organism evidence="18 19">
    <name type="scientific">Phytohabitans aurantiacus</name>
    <dbReference type="NCBI Taxonomy" id="3016789"/>
    <lineage>
        <taxon>Bacteria</taxon>
        <taxon>Bacillati</taxon>
        <taxon>Actinomycetota</taxon>
        <taxon>Actinomycetes</taxon>
        <taxon>Micromonosporales</taxon>
        <taxon>Micromonosporaceae</taxon>
    </lineage>
</organism>
<dbReference type="EMBL" id="BSDI01000027">
    <property type="protein sequence ID" value="GLH99744.1"/>
    <property type="molecule type" value="Genomic_DNA"/>
</dbReference>
<comment type="function">
    <text evidence="1 15">The transhydrogenation between NADH and NADP is coupled to respiration and ATP hydrolysis and functions as a proton pump across the membrane.</text>
</comment>
<comment type="catalytic activity">
    <reaction evidence="14 15">
        <text>NAD(+) + NADPH + H(+)(in) = NADH + NADP(+) + H(+)(out)</text>
        <dbReference type="Rhea" id="RHEA:47992"/>
        <dbReference type="ChEBI" id="CHEBI:15378"/>
        <dbReference type="ChEBI" id="CHEBI:57540"/>
        <dbReference type="ChEBI" id="CHEBI:57783"/>
        <dbReference type="ChEBI" id="CHEBI:57945"/>
        <dbReference type="ChEBI" id="CHEBI:58349"/>
        <dbReference type="EC" id="7.1.1.1"/>
    </reaction>
</comment>
<evidence type="ECO:0000256" key="12">
    <source>
        <dbReference type="ARBA" id="ARBA00023027"/>
    </source>
</evidence>
<feature type="transmembrane region" description="Helical" evidence="16">
    <location>
        <begin position="6"/>
        <end position="26"/>
    </location>
</feature>
<keyword evidence="10 15" id="KW-1278">Translocase</keyword>
<feature type="transmembrane region" description="Helical" evidence="16">
    <location>
        <begin position="215"/>
        <end position="235"/>
    </location>
</feature>
<keyword evidence="6 15" id="KW-1003">Cell membrane</keyword>
<evidence type="ECO:0000256" key="1">
    <source>
        <dbReference type="ARBA" id="ARBA00003943"/>
    </source>
</evidence>
<gene>
    <name evidence="18" type="primary">pntB</name>
    <name evidence="18" type="ORF">Pa4123_50200</name>
</gene>
<feature type="transmembrane region" description="Helical" evidence="16">
    <location>
        <begin position="164"/>
        <end position="182"/>
    </location>
</feature>
<dbReference type="SUPFAM" id="SSF52467">
    <property type="entry name" value="DHS-like NAD/FAD-binding domain"/>
    <property type="match status" value="1"/>
</dbReference>
<feature type="transmembrane region" description="Helical" evidence="16">
    <location>
        <begin position="94"/>
        <end position="111"/>
    </location>
</feature>
<evidence type="ECO:0000256" key="7">
    <source>
        <dbReference type="ARBA" id="ARBA00022519"/>
    </source>
</evidence>
<comment type="caution">
    <text evidence="18">The sequence shown here is derived from an EMBL/GenBank/DDBJ whole genome shotgun (WGS) entry which is preliminary data.</text>
</comment>
<feature type="domain" description="NADP transhydrogenase beta-like" evidence="17">
    <location>
        <begin position="9"/>
        <end position="458"/>
    </location>
</feature>
<feature type="transmembrane region" description="Helical" evidence="16">
    <location>
        <begin position="188"/>
        <end position="208"/>
    </location>
</feature>
<keyword evidence="9 15" id="KW-0521">NADP</keyword>
<dbReference type="InterPro" id="IPR029035">
    <property type="entry name" value="DHS-like_NAD/FAD-binding_dom"/>
</dbReference>
<evidence type="ECO:0000256" key="10">
    <source>
        <dbReference type="ARBA" id="ARBA00022967"/>
    </source>
</evidence>
<dbReference type="Proteomes" id="UP001144280">
    <property type="component" value="Unassembled WGS sequence"/>
</dbReference>
<keyword evidence="13 15" id="KW-0472">Membrane</keyword>
<dbReference type="Gene3D" id="3.40.50.1220">
    <property type="entry name" value="TPP-binding domain"/>
    <property type="match status" value="1"/>
</dbReference>
<evidence type="ECO:0000256" key="8">
    <source>
        <dbReference type="ARBA" id="ARBA00022692"/>
    </source>
</evidence>
<keyword evidence="12 15" id="KW-0520">NAD</keyword>
<feature type="transmembrane region" description="Helical" evidence="16">
    <location>
        <begin position="131"/>
        <end position="152"/>
    </location>
</feature>
<keyword evidence="11 16" id="KW-1133">Transmembrane helix</keyword>
<evidence type="ECO:0000256" key="3">
    <source>
        <dbReference type="ARBA" id="ARBA00007919"/>
    </source>
</evidence>
<evidence type="ECO:0000256" key="5">
    <source>
        <dbReference type="ARBA" id="ARBA00014581"/>
    </source>
</evidence>
<evidence type="ECO:0000256" key="9">
    <source>
        <dbReference type="ARBA" id="ARBA00022857"/>
    </source>
</evidence>
<evidence type="ECO:0000313" key="19">
    <source>
        <dbReference type="Proteomes" id="UP001144280"/>
    </source>
</evidence>
<dbReference type="PANTHER" id="PTHR44758:SF1">
    <property type="entry name" value="NAD(P) TRANSHYDROGENASE SUBUNIT BETA"/>
    <property type="match status" value="1"/>
</dbReference>
<feature type="transmembrane region" description="Helical" evidence="16">
    <location>
        <begin position="241"/>
        <end position="261"/>
    </location>
</feature>
<protein>
    <recommendedName>
        <fullName evidence="5 15">NAD(P) transhydrogenase subunit beta</fullName>
        <ecNumber evidence="4 15">7.1.1.1</ecNumber>
    </recommendedName>
    <alternativeName>
        <fullName evidence="15">Nicotinamide nucleotide transhydrogenase subunit beta</fullName>
    </alternativeName>
</protein>
<comment type="similarity">
    <text evidence="3 15">Belongs to the PNT beta subunit family.</text>
</comment>
<reference evidence="18" key="1">
    <citation type="submission" date="2022-12" db="EMBL/GenBank/DDBJ databases">
        <title>New Phytohabitans aurantiacus sp. RD004123 nov., an actinomycete isolated from soil.</title>
        <authorList>
            <person name="Triningsih D.W."/>
            <person name="Harunari E."/>
            <person name="Igarashi Y."/>
        </authorList>
    </citation>
    <scope>NUCLEOTIDE SEQUENCE</scope>
    <source>
        <strain evidence="18">RD004123</strain>
    </source>
</reference>
<dbReference type="InterPro" id="IPR012136">
    <property type="entry name" value="NADH_DH_b"/>
</dbReference>
<keyword evidence="19" id="KW-1185">Reference proteome</keyword>
<keyword evidence="7 15" id="KW-0997">Cell inner membrane</keyword>
<dbReference type="PIRSF" id="PIRSF000204">
    <property type="entry name" value="PNTB"/>
    <property type="match status" value="1"/>
</dbReference>